<sequence>MTAATSRVLKGLQDEALDLSLKTNDFLNSNEKKTDLEMPLTNLLIHANNLTFEIFQFEQWKLNIINIVNILIDLIQLKINM</sequence>
<keyword evidence="2" id="KW-1185">Reference proteome</keyword>
<accession>S5N420</accession>
<dbReference type="EMBL" id="KC961304">
    <property type="protein sequence ID" value="AGR57115.1"/>
    <property type="molecule type" value="Genomic_DNA"/>
</dbReference>
<proteinExistence type="predicted"/>
<reference evidence="1 2" key="1">
    <citation type="journal article" date="2013" name="PLoS ONE">
        <title>Comparative Genome Sequence Analysis of Choristoneura occidentalis Freeman and C. rosaceana Harris (Lepidoptera: Tortricidae) Alphabaculoviruses.</title>
        <authorList>
            <person name="Thumbi D.K."/>
            <person name="Beliveau C."/>
            <person name="Cusson M."/>
            <person name="Lapointe R."/>
            <person name="Lucarotti C.J."/>
        </authorList>
    </citation>
    <scope>NUCLEOTIDE SEQUENCE [LARGE SCALE GENOMIC DNA]</scope>
    <source>
        <strain evidence="1">NB_1</strain>
    </source>
</reference>
<dbReference type="RefSeq" id="YP_008378431.1">
    <property type="nucleotide sequence ID" value="NC_021924.1"/>
</dbReference>
<protein>
    <submittedName>
        <fullName evidence="1">Uncharacterized protein</fullName>
    </submittedName>
</protein>
<name>S5N420_9ABAC</name>
<organism evidence="1 2">
    <name type="scientific">Choristoneura rosaceana nucleopolyhedrovirus</name>
    <dbReference type="NCBI Taxonomy" id="58094"/>
    <lineage>
        <taxon>Viruses</taxon>
        <taxon>Viruses incertae sedis</taxon>
        <taxon>Naldaviricetes</taxon>
        <taxon>Lefavirales</taxon>
        <taxon>Baculoviridae</taxon>
        <taxon>Alphabaculovirus</taxon>
        <taxon>Alphabaculovirus chorosaceanae</taxon>
    </lineage>
</organism>
<dbReference type="GeneID" id="16479772"/>
<dbReference type="Proteomes" id="UP000208100">
    <property type="component" value="Segment"/>
</dbReference>
<evidence type="ECO:0000313" key="2">
    <source>
        <dbReference type="Proteomes" id="UP000208100"/>
    </source>
</evidence>
<evidence type="ECO:0000313" key="1">
    <source>
        <dbReference type="EMBL" id="AGR57115.1"/>
    </source>
</evidence>
<dbReference type="KEGG" id="vg:16479772"/>